<dbReference type="SUPFAM" id="SSF57603">
    <property type="entry name" value="FnI-like domain"/>
    <property type="match status" value="1"/>
</dbReference>
<dbReference type="AlphaFoldDB" id="A0AAV2I7F2"/>
<feature type="chain" id="PRO_5043416055" evidence="1">
    <location>
        <begin position="25"/>
        <end position="85"/>
    </location>
</feature>
<gene>
    <name evidence="2" type="ORF">GSLYS_00016240001</name>
</gene>
<accession>A0AAV2I7F2</accession>
<evidence type="ECO:0000313" key="2">
    <source>
        <dbReference type="EMBL" id="CAL1542706.1"/>
    </source>
</evidence>
<dbReference type="Proteomes" id="UP001497497">
    <property type="component" value="Unassembled WGS sequence"/>
</dbReference>
<organism evidence="2 3">
    <name type="scientific">Lymnaea stagnalis</name>
    <name type="common">Great pond snail</name>
    <name type="synonym">Helix stagnalis</name>
    <dbReference type="NCBI Taxonomy" id="6523"/>
    <lineage>
        <taxon>Eukaryota</taxon>
        <taxon>Metazoa</taxon>
        <taxon>Spiralia</taxon>
        <taxon>Lophotrochozoa</taxon>
        <taxon>Mollusca</taxon>
        <taxon>Gastropoda</taxon>
        <taxon>Heterobranchia</taxon>
        <taxon>Euthyneura</taxon>
        <taxon>Panpulmonata</taxon>
        <taxon>Hygrophila</taxon>
        <taxon>Lymnaeoidea</taxon>
        <taxon>Lymnaeidae</taxon>
        <taxon>Lymnaea</taxon>
    </lineage>
</organism>
<evidence type="ECO:0000313" key="3">
    <source>
        <dbReference type="Proteomes" id="UP001497497"/>
    </source>
</evidence>
<feature type="signal peptide" evidence="1">
    <location>
        <begin position="1"/>
        <end position="24"/>
    </location>
</feature>
<proteinExistence type="predicted"/>
<comment type="caution">
    <text evidence="2">The sequence shown here is derived from an EMBL/GenBank/DDBJ whole genome shotgun (WGS) entry which is preliminary data.</text>
</comment>
<keyword evidence="3" id="KW-1185">Reference proteome</keyword>
<reference evidence="2 3" key="1">
    <citation type="submission" date="2024-04" db="EMBL/GenBank/DDBJ databases">
        <authorList>
            <consortium name="Genoscope - CEA"/>
            <person name="William W."/>
        </authorList>
    </citation>
    <scope>NUCLEOTIDE SEQUENCE [LARGE SCALE GENOMIC DNA]</scope>
</reference>
<name>A0AAV2I7F2_LYMST</name>
<keyword evidence="1" id="KW-0732">Signal</keyword>
<dbReference type="EMBL" id="CAXITT010000503">
    <property type="protein sequence ID" value="CAL1542706.1"/>
    <property type="molecule type" value="Genomic_DNA"/>
</dbReference>
<dbReference type="Gene3D" id="2.10.70.10">
    <property type="entry name" value="Complement Module, domain 1"/>
    <property type="match status" value="1"/>
</dbReference>
<protein>
    <submittedName>
        <fullName evidence="2">Uncharacterized protein</fullName>
    </submittedName>
</protein>
<evidence type="ECO:0000256" key="1">
    <source>
        <dbReference type="SAM" id="SignalP"/>
    </source>
</evidence>
<sequence>MAQRARWTECGLLLVLAFAASTYAAPSLDIKGKSCVYKGLEYLNEDTWFPLENNNCLQCQCKNGDVKCQFIECDKFGKFVRFTLI</sequence>